<comment type="caution">
    <text evidence="1">The sequence shown here is derived from an EMBL/GenBank/DDBJ whole genome shotgun (WGS) entry which is preliminary data.</text>
</comment>
<accession>A0AAJ1U8J9</accession>
<dbReference type="RefSeq" id="WP_317624733.1">
    <property type="nucleotide sequence ID" value="NZ_JANFFA010000001.1"/>
</dbReference>
<reference evidence="1" key="2">
    <citation type="submission" date="2023-04" db="EMBL/GenBank/DDBJ databases">
        <title>'Rhodoalgimonas zhirmunskyi' gen. nov., isolated from a red alga.</title>
        <authorList>
            <person name="Nedashkovskaya O.I."/>
            <person name="Otstavnykh N.Y."/>
            <person name="Bystritskaya E.P."/>
            <person name="Balabanova L.A."/>
            <person name="Isaeva M.P."/>
        </authorList>
    </citation>
    <scope>NUCLEOTIDE SEQUENCE</scope>
    <source>
        <strain evidence="1">10Alg 79</strain>
    </source>
</reference>
<reference evidence="1" key="1">
    <citation type="submission" date="2022-07" db="EMBL/GenBank/DDBJ databases">
        <authorList>
            <person name="Otstavnykh N."/>
            <person name="Isaeva M."/>
            <person name="Bystritskaya E."/>
        </authorList>
    </citation>
    <scope>NUCLEOTIDE SEQUENCE</scope>
    <source>
        <strain evidence="1">10Alg 79</strain>
    </source>
</reference>
<protein>
    <submittedName>
        <fullName evidence="1">Uncharacterized protein</fullName>
    </submittedName>
</protein>
<dbReference type="EMBL" id="JANFFA010000001">
    <property type="protein sequence ID" value="MDQ2093133.1"/>
    <property type="molecule type" value="Genomic_DNA"/>
</dbReference>
<proteinExistence type="predicted"/>
<dbReference type="Proteomes" id="UP001227162">
    <property type="component" value="Unassembled WGS sequence"/>
</dbReference>
<sequence>MQVIAHAGLHCTDEDRVIKCLLKNRALFSGIGTIVPPPGRYRKLLHQTLNALSEGTPTPDAREILLDAILEGDEADRLLISHEDLFGIDNMAPARSMLYPRASARLTELRSLLPEDPIELFFAIRNPATFLPDLLKRSKFDDMVQLTRGEDPRVYRWSHMVAQLRHDHPDMPLTIWCNEDTPLIWAQIIREMAGLNPGTKIKGGFDLLGEIMSKEGMKRFRAYLKQHPVMTEVQKRRVMTAFLDKYARDDMIEEEFDLPGWTEELIDELTEIYDEDVYEIARMPGVNFILP</sequence>
<organism evidence="1 2">
    <name type="scientific">Rhodalgimonas zhirmunskyi</name>
    <dbReference type="NCBI Taxonomy" id="2964767"/>
    <lineage>
        <taxon>Bacteria</taxon>
        <taxon>Pseudomonadati</taxon>
        <taxon>Pseudomonadota</taxon>
        <taxon>Alphaproteobacteria</taxon>
        <taxon>Rhodobacterales</taxon>
        <taxon>Roseobacteraceae</taxon>
        <taxon>Rhodalgimonas</taxon>
    </lineage>
</organism>
<evidence type="ECO:0000313" key="2">
    <source>
        <dbReference type="Proteomes" id="UP001227162"/>
    </source>
</evidence>
<evidence type="ECO:0000313" key="1">
    <source>
        <dbReference type="EMBL" id="MDQ2093133.1"/>
    </source>
</evidence>
<name>A0AAJ1U8J9_9RHOB</name>
<gene>
    <name evidence="1" type="ORF">NOI20_03345</name>
</gene>
<keyword evidence="2" id="KW-1185">Reference proteome</keyword>
<dbReference type="AlphaFoldDB" id="A0AAJ1U8J9"/>